<dbReference type="AlphaFoldDB" id="A0A3B1C437"/>
<reference evidence="2" key="1">
    <citation type="submission" date="2018-06" db="EMBL/GenBank/DDBJ databases">
        <authorList>
            <person name="Zhirakovskaya E."/>
        </authorList>
    </citation>
    <scope>NUCLEOTIDE SEQUENCE</scope>
</reference>
<protein>
    <recommendedName>
        <fullName evidence="1">BFD-like [2Fe-2S]-binding domain-containing protein</fullName>
    </recommendedName>
</protein>
<evidence type="ECO:0000313" key="2">
    <source>
        <dbReference type="EMBL" id="VAX19353.1"/>
    </source>
</evidence>
<sequence>MSQTNSIIDDLKVVCQCKNIKKGLFRKLIDNGERSIDCLRRETGAGSGDCGGKRCSDRIKAMLKVAS</sequence>
<proteinExistence type="predicted"/>
<dbReference type="InterPro" id="IPR007419">
    <property type="entry name" value="BFD-like_2Fe2S-bd_dom"/>
</dbReference>
<dbReference type="EMBL" id="UOGA01000153">
    <property type="protein sequence ID" value="VAX19353.1"/>
    <property type="molecule type" value="Genomic_DNA"/>
</dbReference>
<dbReference type="Pfam" id="PF04324">
    <property type="entry name" value="Fer2_BFD"/>
    <property type="match status" value="1"/>
</dbReference>
<accession>A0A3B1C437</accession>
<feature type="domain" description="BFD-like [2Fe-2S]-binding" evidence="1">
    <location>
        <begin position="13"/>
        <end position="64"/>
    </location>
</feature>
<evidence type="ECO:0000259" key="1">
    <source>
        <dbReference type="Pfam" id="PF04324"/>
    </source>
</evidence>
<dbReference type="InterPro" id="IPR041854">
    <property type="entry name" value="BFD-like_2Fe2S-bd_dom_sf"/>
</dbReference>
<name>A0A3B1C437_9ZZZZ</name>
<organism evidence="2">
    <name type="scientific">hydrothermal vent metagenome</name>
    <dbReference type="NCBI Taxonomy" id="652676"/>
    <lineage>
        <taxon>unclassified sequences</taxon>
        <taxon>metagenomes</taxon>
        <taxon>ecological metagenomes</taxon>
    </lineage>
</organism>
<gene>
    <name evidence="2" type="ORF">MNBD_NITROSPINAE04-1591</name>
</gene>
<dbReference type="Gene3D" id="1.10.10.1100">
    <property type="entry name" value="BFD-like [2Fe-2S]-binding domain"/>
    <property type="match status" value="1"/>
</dbReference>